<dbReference type="PANTHER" id="PTHR31435">
    <property type="entry name" value="PROTEIN NATD1"/>
    <property type="match status" value="1"/>
</dbReference>
<feature type="domain" description="N-acetyltransferase" evidence="1">
    <location>
        <begin position="11"/>
        <end position="87"/>
    </location>
</feature>
<dbReference type="RefSeq" id="WP_188684258.1">
    <property type="nucleotide sequence ID" value="NZ_BMIS01000005.1"/>
</dbReference>
<reference evidence="2" key="1">
    <citation type="journal article" date="2014" name="Int. J. Syst. Evol. Microbiol.">
        <title>Complete genome sequence of Corynebacterium casei LMG S-19264T (=DSM 44701T), isolated from a smear-ripened cheese.</title>
        <authorList>
            <consortium name="US DOE Joint Genome Institute (JGI-PGF)"/>
            <person name="Walter F."/>
            <person name="Albersmeier A."/>
            <person name="Kalinowski J."/>
            <person name="Ruckert C."/>
        </authorList>
    </citation>
    <scope>NUCLEOTIDE SEQUENCE</scope>
    <source>
        <strain evidence="2">CGMCC 1.15388</strain>
    </source>
</reference>
<dbReference type="EMBL" id="BMIS01000005">
    <property type="protein sequence ID" value="GGE68593.1"/>
    <property type="molecule type" value="Genomic_DNA"/>
</dbReference>
<dbReference type="AlphaFoldDB" id="A0A917EPU7"/>
<dbReference type="InterPro" id="IPR031165">
    <property type="entry name" value="GNAT_YJDJ"/>
</dbReference>
<dbReference type="PANTHER" id="PTHR31435:SF10">
    <property type="entry name" value="BSR4717 PROTEIN"/>
    <property type="match status" value="1"/>
</dbReference>
<keyword evidence="3" id="KW-1185">Reference proteome</keyword>
<dbReference type="InterPro" id="IPR045057">
    <property type="entry name" value="Gcn5-rel_NAT"/>
</dbReference>
<dbReference type="Proteomes" id="UP000633136">
    <property type="component" value="Unassembled WGS sequence"/>
</dbReference>
<sequence length="87" mass="9502">MNTTADSPQVFRDDPRGRFEITVGGRTAGFTYFVTADVSGQAERIFYHTEIDDSFSGQGLASQLVSEAMDDSQQAATTVVPVRRPQV</sequence>
<dbReference type="Gene3D" id="3.40.630.30">
    <property type="match status" value="1"/>
</dbReference>
<protein>
    <recommendedName>
        <fullName evidence="1">N-acetyltransferase domain-containing protein</fullName>
    </recommendedName>
</protein>
<comment type="caution">
    <text evidence="2">The sequence shown here is derived from an EMBL/GenBank/DDBJ whole genome shotgun (WGS) entry which is preliminary data.</text>
</comment>
<name>A0A917EPU7_9MICC</name>
<dbReference type="InterPro" id="IPR016181">
    <property type="entry name" value="Acyl_CoA_acyltransferase"/>
</dbReference>
<evidence type="ECO:0000259" key="1">
    <source>
        <dbReference type="PROSITE" id="PS51729"/>
    </source>
</evidence>
<proteinExistence type="predicted"/>
<gene>
    <name evidence="2" type="ORF">GCM10011401_14970</name>
</gene>
<dbReference type="SUPFAM" id="SSF55729">
    <property type="entry name" value="Acyl-CoA N-acyltransferases (Nat)"/>
    <property type="match status" value="1"/>
</dbReference>
<accession>A0A917EPU7</accession>
<organism evidence="2 3">
    <name type="scientific">Nesterenkonia cremea</name>
    <dbReference type="NCBI Taxonomy" id="1882340"/>
    <lineage>
        <taxon>Bacteria</taxon>
        <taxon>Bacillati</taxon>
        <taxon>Actinomycetota</taxon>
        <taxon>Actinomycetes</taxon>
        <taxon>Micrococcales</taxon>
        <taxon>Micrococcaceae</taxon>
        <taxon>Nesterenkonia</taxon>
    </lineage>
</organism>
<dbReference type="PROSITE" id="PS51729">
    <property type="entry name" value="GNAT_YJDJ"/>
    <property type="match status" value="1"/>
</dbReference>
<dbReference type="Pfam" id="PF14542">
    <property type="entry name" value="Acetyltransf_CG"/>
    <property type="match status" value="1"/>
</dbReference>
<evidence type="ECO:0000313" key="2">
    <source>
        <dbReference type="EMBL" id="GGE68593.1"/>
    </source>
</evidence>
<evidence type="ECO:0000313" key="3">
    <source>
        <dbReference type="Proteomes" id="UP000633136"/>
    </source>
</evidence>
<reference evidence="2" key="2">
    <citation type="submission" date="2020-09" db="EMBL/GenBank/DDBJ databases">
        <authorList>
            <person name="Sun Q."/>
            <person name="Zhou Y."/>
        </authorList>
    </citation>
    <scope>NUCLEOTIDE SEQUENCE</scope>
    <source>
        <strain evidence="2">CGMCC 1.15388</strain>
    </source>
</reference>